<evidence type="ECO:0000313" key="3">
    <source>
        <dbReference type="Proteomes" id="UP000183832"/>
    </source>
</evidence>
<dbReference type="Proteomes" id="UP000183832">
    <property type="component" value="Unassembled WGS sequence"/>
</dbReference>
<reference evidence="2 3" key="1">
    <citation type="submission" date="2015-04" db="EMBL/GenBank/DDBJ databases">
        <authorList>
            <person name="Syromyatnikov M.Y."/>
            <person name="Popov V.N."/>
        </authorList>
    </citation>
    <scope>NUCLEOTIDE SEQUENCE [LARGE SCALE GENOMIC DNA]</scope>
</reference>
<dbReference type="EMBL" id="CVRI01000027">
    <property type="protein sequence ID" value="CRK92410.1"/>
    <property type="molecule type" value="Genomic_DNA"/>
</dbReference>
<dbReference type="Pfam" id="PF00106">
    <property type="entry name" value="adh_short"/>
    <property type="match status" value="1"/>
</dbReference>
<dbReference type="Gene3D" id="3.40.50.720">
    <property type="entry name" value="NAD(P)-binding Rossmann-like Domain"/>
    <property type="match status" value="1"/>
</dbReference>
<dbReference type="SUPFAM" id="SSF51735">
    <property type="entry name" value="NAD(P)-binding Rossmann-fold domains"/>
    <property type="match status" value="1"/>
</dbReference>
<evidence type="ECO:0000313" key="2">
    <source>
        <dbReference type="EMBL" id="CRK92410.1"/>
    </source>
</evidence>
<dbReference type="InterPro" id="IPR036291">
    <property type="entry name" value="NAD(P)-bd_dom_sf"/>
</dbReference>
<proteinExistence type="inferred from homology"/>
<dbReference type="OrthoDB" id="6251714at2759"/>
<evidence type="ECO:0000256" key="1">
    <source>
        <dbReference type="RuleBase" id="RU000363"/>
    </source>
</evidence>
<dbReference type="GO" id="GO:0005811">
    <property type="term" value="C:lipid droplet"/>
    <property type="evidence" value="ECO:0007669"/>
    <property type="project" value="TreeGrafter"/>
</dbReference>
<dbReference type="GO" id="GO:0016616">
    <property type="term" value="F:oxidoreductase activity, acting on the CH-OH group of donors, NAD or NADP as acceptor"/>
    <property type="evidence" value="ECO:0007669"/>
    <property type="project" value="TreeGrafter"/>
</dbReference>
<comment type="similarity">
    <text evidence="1">Belongs to the short-chain dehydrogenases/reductases (SDR) family.</text>
</comment>
<name>A0A1J1HXY0_9DIPT</name>
<dbReference type="InterPro" id="IPR002347">
    <property type="entry name" value="SDR_fam"/>
</dbReference>
<dbReference type="PRINTS" id="PR00081">
    <property type="entry name" value="GDHRDH"/>
</dbReference>
<dbReference type="PANTHER" id="PTHR24322">
    <property type="entry name" value="PKSB"/>
    <property type="match status" value="1"/>
</dbReference>
<protein>
    <submittedName>
        <fullName evidence="2">CLUMA_CG005976, isoform A</fullName>
    </submittedName>
</protein>
<dbReference type="PRINTS" id="PR00080">
    <property type="entry name" value="SDRFAMILY"/>
</dbReference>
<dbReference type="STRING" id="568069.A0A1J1HXY0"/>
<sequence>MFRIMRMIFGVEINELKNKIENTLGSVDILVNNAGLLSLSTSLQEGTPEAIQNVVNVNLTSHFWTCRTFLNGMIKRKQGHVVAISSFAGKLTIPCSIAYCATKFGVSGFMDALFDELCLLEQDFVKTTTVYPLFINTRKELGDFLKNNKLLPRLEPDHAAHLIVKGILRNQRNIYIPKAAKRSLILNFFPDRIIRYVKVNSTDNSKIKKERLRMQAEILV</sequence>
<dbReference type="PANTHER" id="PTHR24322:SF748">
    <property type="entry name" value="FI23927P1-RELATED"/>
    <property type="match status" value="1"/>
</dbReference>
<dbReference type="AlphaFoldDB" id="A0A1J1HXY0"/>
<keyword evidence="3" id="KW-1185">Reference proteome</keyword>
<organism evidence="2 3">
    <name type="scientific">Clunio marinus</name>
    <dbReference type="NCBI Taxonomy" id="568069"/>
    <lineage>
        <taxon>Eukaryota</taxon>
        <taxon>Metazoa</taxon>
        <taxon>Ecdysozoa</taxon>
        <taxon>Arthropoda</taxon>
        <taxon>Hexapoda</taxon>
        <taxon>Insecta</taxon>
        <taxon>Pterygota</taxon>
        <taxon>Neoptera</taxon>
        <taxon>Endopterygota</taxon>
        <taxon>Diptera</taxon>
        <taxon>Nematocera</taxon>
        <taxon>Chironomoidea</taxon>
        <taxon>Chironomidae</taxon>
        <taxon>Clunio</taxon>
    </lineage>
</organism>
<gene>
    <name evidence="2" type="ORF">CLUMA_CG005976</name>
</gene>
<accession>A0A1J1HXY0</accession>